<dbReference type="PATRIC" id="fig|1195763.3.peg.4025"/>
<evidence type="ECO:0000313" key="2">
    <source>
        <dbReference type="Proteomes" id="UP000036097"/>
    </source>
</evidence>
<reference evidence="1 2" key="1">
    <citation type="submission" date="2015-05" db="EMBL/GenBank/DDBJ databases">
        <title>Photobacterium galathea sp. nov.</title>
        <authorList>
            <person name="Machado H."/>
            <person name="Gram L."/>
        </authorList>
    </citation>
    <scope>NUCLEOTIDE SEQUENCE [LARGE SCALE GENOMIC DNA]</scope>
    <source>
        <strain evidence="1 2">CGMCC 1.12159</strain>
    </source>
</reference>
<protein>
    <submittedName>
        <fullName evidence="1">Uncharacterized protein</fullName>
    </submittedName>
</protein>
<comment type="caution">
    <text evidence="1">The sequence shown here is derived from an EMBL/GenBank/DDBJ whole genome shotgun (WGS) entry which is preliminary data.</text>
</comment>
<dbReference type="RefSeq" id="WP_047880456.1">
    <property type="nucleotide sequence ID" value="NZ_LDOT01000032.1"/>
</dbReference>
<dbReference type="Proteomes" id="UP000036097">
    <property type="component" value="Unassembled WGS sequence"/>
</dbReference>
<dbReference type="AlphaFoldDB" id="A0A0J1GUT7"/>
<proteinExistence type="predicted"/>
<accession>A0A0J1GUT7</accession>
<name>A0A0J1GUT7_9GAMM</name>
<keyword evidence="2" id="KW-1185">Reference proteome</keyword>
<gene>
    <name evidence="1" type="ORF">ABT56_18835</name>
</gene>
<dbReference type="PROSITE" id="PS51257">
    <property type="entry name" value="PROKAR_LIPOPROTEIN"/>
    <property type="match status" value="1"/>
</dbReference>
<sequence>MSDKVLLKNNKAPLALLFLFSTLTITSGIVGCYLYDETQSIDNKVDKLFRSQSQYATVDQISEIIKMEISKSVNQNIEVDSDSIEKKSVEYIPLSADAKLVLQKSKDIYLNKLRNIELQALVENSKLSFKSDDKVVSNILLPPDYNNGVVQPENLSLSEFSISDQMSVQSLITVNGETEAIVKFGNEHVPLKKGMNFNGVKVVDISSQNVTLFENGKQIIRSLEHQQEVEQIEKVES</sequence>
<dbReference type="EMBL" id="LDOT01000032">
    <property type="protein sequence ID" value="KLV03493.1"/>
    <property type="molecule type" value="Genomic_DNA"/>
</dbReference>
<organism evidence="1 2">
    <name type="scientific">Photobacterium aquae</name>
    <dbReference type="NCBI Taxonomy" id="1195763"/>
    <lineage>
        <taxon>Bacteria</taxon>
        <taxon>Pseudomonadati</taxon>
        <taxon>Pseudomonadota</taxon>
        <taxon>Gammaproteobacteria</taxon>
        <taxon>Vibrionales</taxon>
        <taxon>Vibrionaceae</taxon>
        <taxon>Photobacterium</taxon>
    </lineage>
</organism>
<evidence type="ECO:0000313" key="1">
    <source>
        <dbReference type="EMBL" id="KLV03493.1"/>
    </source>
</evidence>
<dbReference type="STRING" id="1195763.ABT56_18835"/>